<dbReference type="OrthoDB" id="1470350at2759"/>
<dbReference type="GO" id="GO:0004497">
    <property type="term" value="F:monooxygenase activity"/>
    <property type="evidence" value="ECO:0007669"/>
    <property type="project" value="UniProtKB-KW"/>
</dbReference>
<feature type="binding site" description="axial binding residue" evidence="7">
    <location>
        <position position="458"/>
    </location>
    <ligand>
        <name>heme</name>
        <dbReference type="ChEBI" id="CHEBI:30413"/>
    </ligand>
    <ligandPart>
        <name>Fe</name>
        <dbReference type="ChEBI" id="CHEBI:18248"/>
    </ligandPart>
</feature>
<keyword evidence="9" id="KW-1133">Transmembrane helix</keyword>
<evidence type="ECO:0000256" key="6">
    <source>
        <dbReference type="ARBA" id="ARBA00023033"/>
    </source>
</evidence>
<keyword evidence="6 8" id="KW-0503">Monooxygenase</keyword>
<keyword evidence="5 7" id="KW-0408">Iron</keyword>
<dbReference type="GO" id="GO:0005506">
    <property type="term" value="F:iron ion binding"/>
    <property type="evidence" value="ECO:0007669"/>
    <property type="project" value="InterPro"/>
</dbReference>
<comment type="similarity">
    <text evidence="2 8">Belongs to the cytochrome P450 family.</text>
</comment>
<evidence type="ECO:0000256" key="1">
    <source>
        <dbReference type="ARBA" id="ARBA00001971"/>
    </source>
</evidence>
<evidence type="ECO:0000256" key="8">
    <source>
        <dbReference type="RuleBase" id="RU000461"/>
    </source>
</evidence>
<keyword evidence="3 7" id="KW-0479">Metal-binding</keyword>
<dbReference type="GO" id="GO:0016705">
    <property type="term" value="F:oxidoreductase activity, acting on paired donors, with incorporation or reduction of molecular oxygen"/>
    <property type="evidence" value="ECO:0007669"/>
    <property type="project" value="InterPro"/>
</dbReference>
<evidence type="ECO:0008006" key="12">
    <source>
        <dbReference type="Google" id="ProtNLM"/>
    </source>
</evidence>
<dbReference type="InterPro" id="IPR001128">
    <property type="entry name" value="Cyt_P450"/>
</dbReference>
<dbReference type="EMBL" id="KN832873">
    <property type="protein sequence ID" value="KIN03579.1"/>
    <property type="molecule type" value="Genomic_DNA"/>
</dbReference>
<dbReference type="InterPro" id="IPR002401">
    <property type="entry name" value="Cyt_P450_E_grp-I"/>
</dbReference>
<reference evidence="10 11" key="1">
    <citation type="submission" date="2014-04" db="EMBL/GenBank/DDBJ databases">
        <authorList>
            <consortium name="DOE Joint Genome Institute"/>
            <person name="Kuo A."/>
            <person name="Martino E."/>
            <person name="Perotto S."/>
            <person name="Kohler A."/>
            <person name="Nagy L.G."/>
            <person name="Floudas D."/>
            <person name="Copeland A."/>
            <person name="Barry K.W."/>
            <person name="Cichocki N."/>
            <person name="Veneault-Fourrey C."/>
            <person name="LaButti K."/>
            <person name="Lindquist E.A."/>
            <person name="Lipzen A."/>
            <person name="Lundell T."/>
            <person name="Morin E."/>
            <person name="Murat C."/>
            <person name="Sun H."/>
            <person name="Tunlid A."/>
            <person name="Henrissat B."/>
            <person name="Grigoriev I.V."/>
            <person name="Hibbett D.S."/>
            <person name="Martin F."/>
            <person name="Nordberg H.P."/>
            <person name="Cantor M.N."/>
            <person name="Hua S.X."/>
        </authorList>
    </citation>
    <scope>NUCLEOTIDE SEQUENCE [LARGE SCALE GENOMIC DNA]</scope>
    <source>
        <strain evidence="10 11">Zn</strain>
    </source>
</reference>
<proteinExistence type="inferred from homology"/>
<dbReference type="InParanoid" id="A0A0C3CX40"/>
<evidence type="ECO:0000256" key="4">
    <source>
        <dbReference type="ARBA" id="ARBA00023002"/>
    </source>
</evidence>
<evidence type="ECO:0000313" key="10">
    <source>
        <dbReference type="EMBL" id="KIN03579.1"/>
    </source>
</evidence>
<dbReference type="Pfam" id="PF00067">
    <property type="entry name" value="p450"/>
    <property type="match status" value="1"/>
</dbReference>
<dbReference type="PANTHER" id="PTHR24287">
    <property type="entry name" value="P450, PUTATIVE (EUROFUNG)-RELATED"/>
    <property type="match status" value="1"/>
</dbReference>
<organism evidence="10 11">
    <name type="scientific">Oidiodendron maius (strain Zn)</name>
    <dbReference type="NCBI Taxonomy" id="913774"/>
    <lineage>
        <taxon>Eukaryota</taxon>
        <taxon>Fungi</taxon>
        <taxon>Dikarya</taxon>
        <taxon>Ascomycota</taxon>
        <taxon>Pezizomycotina</taxon>
        <taxon>Leotiomycetes</taxon>
        <taxon>Leotiomycetes incertae sedis</taxon>
        <taxon>Myxotrichaceae</taxon>
        <taxon>Oidiodendron</taxon>
    </lineage>
</organism>
<feature type="transmembrane region" description="Helical" evidence="9">
    <location>
        <begin position="12"/>
        <end position="29"/>
    </location>
</feature>
<comment type="cofactor">
    <cofactor evidence="1 7">
        <name>heme</name>
        <dbReference type="ChEBI" id="CHEBI:30413"/>
    </cofactor>
</comment>
<dbReference type="HOGENOM" id="CLU_001570_27_0_1"/>
<keyword evidence="11" id="KW-1185">Reference proteome</keyword>
<dbReference type="SUPFAM" id="SSF48264">
    <property type="entry name" value="Cytochrome P450"/>
    <property type="match status" value="1"/>
</dbReference>
<keyword evidence="4 8" id="KW-0560">Oxidoreductase</keyword>
<evidence type="ECO:0000256" key="9">
    <source>
        <dbReference type="SAM" id="Phobius"/>
    </source>
</evidence>
<dbReference type="STRING" id="913774.A0A0C3CX40"/>
<accession>A0A0C3CX40</accession>
<dbReference type="PRINTS" id="PR00385">
    <property type="entry name" value="P450"/>
</dbReference>
<dbReference type="Gene3D" id="1.10.630.10">
    <property type="entry name" value="Cytochrome P450"/>
    <property type="match status" value="1"/>
</dbReference>
<reference evidence="11" key="2">
    <citation type="submission" date="2015-01" db="EMBL/GenBank/DDBJ databases">
        <title>Evolutionary Origins and Diversification of the Mycorrhizal Mutualists.</title>
        <authorList>
            <consortium name="DOE Joint Genome Institute"/>
            <consortium name="Mycorrhizal Genomics Consortium"/>
            <person name="Kohler A."/>
            <person name="Kuo A."/>
            <person name="Nagy L.G."/>
            <person name="Floudas D."/>
            <person name="Copeland A."/>
            <person name="Barry K.W."/>
            <person name="Cichocki N."/>
            <person name="Veneault-Fourrey C."/>
            <person name="LaButti K."/>
            <person name="Lindquist E.A."/>
            <person name="Lipzen A."/>
            <person name="Lundell T."/>
            <person name="Morin E."/>
            <person name="Murat C."/>
            <person name="Riley R."/>
            <person name="Ohm R."/>
            <person name="Sun H."/>
            <person name="Tunlid A."/>
            <person name="Henrissat B."/>
            <person name="Grigoriev I.V."/>
            <person name="Hibbett D.S."/>
            <person name="Martin F."/>
        </authorList>
    </citation>
    <scope>NUCLEOTIDE SEQUENCE [LARGE SCALE GENOMIC DNA]</scope>
    <source>
        <strain evidence="11">Zn</strain>
    </source>
</reference>
<dbReference type="PRINTS" id="PR00463">
    <property type="entry name" value="EP450I"/>
</dbReference>
<dbReference type="InterPro" id="IPR036396">
    <property type="entry name" value="Cyt_P450_sf"/>
</dbReference>
<dbReference type="GO" id="GO:0020037">
    <property type="term" value="F:heme binding"/>
    <property type="evidence" value="ECO:0007669"/>
    <property type="project" value="InterPro"/>
</dbReference>
<dbReference type="InterPro" id="IPR047146">
    <property type="entry name" value="Cyt_P450_E_CYP52_fungi"/>
</dbReference>
<dbReference type="Proteomes" id="UP000054321">
    <property type="component" value="Unassembled WGS sequence"/>
</dbReference>
<evidence type="ECO:0000313" key="11">
    <source>
        <dbReference type="Proteomes" id="UP000054321"/>
    </source>
</evidence>
<gene>
    <name evidence="10" type="ORF">OIDMADRAFT_158255</name>
</gene>
<dbReference type="CDD" id="cd11063">
    <property type="entry name" value="CYP52"/>
    <property type="match status" value="1"/>
</dbReference>
<sequence length="525" mass="60269">MIGETFASVSPAYIAVGTVVLLLGVQVWIRVRYALKVREAGGVHAPALARDPFTALTWLWTIGRAHVQNRMLALFNELYSHATPDCPNLVEINVTGGSRYFFTREPEHVKTVLTSKFADYGKGPEFHRVWSPFLGDSIFTTDHQQWHESRNLIRPMFVKNRVSDLEIFERWTSAMINQFPASGETLDIQDFFYRLTIDVTTEFLLGESVNSISNPRSEFVQAFADVQRMQIMLTALLPIEPLVPRRKYNRGIKVLEEFIVPFIHKALSLDPAELEKISKSERSFTFLHALAAYTRDPKVIRDQIIAVLLAGRDTTAATLSWTFHELAHHPGVYSKLRQEILSIVGTDRTPSYDDLKSMKYLSHTLNETLRLYPAVPFNVRFALTDTTLPSVNPEHPDISVVKGDAVFYSTIAMQRRPDLYPPTSRTFSDPSEFSPDRWDQWQPRPWQYVPFNGGPRICVGQNFALTEMAYVIVRLLQKYESLEHRDDWRAQFHKVEIVGTPGRGVKVALFKPNKERQEKYFKCKE</sequence>
<evidence type="ECO:0000256" key="3">
    <source>
        <dbReference type="ARBA" id="ARBA00022723"/>
    </source>
</evidence>
<dbReference type="AlphaFoldDB" id="A0A0C3CX40"/>
<evidence type="ECO:0000256" key="7">
    <source>
        <dbReference type="PIRSR" id="PIRSR602401-1"/>
    </source>
</evidence>
<dbReference type="PANTHER" id="PTHR24287:SF5">
    <property type="entry name" value="P450, PUTATIVE (EUROFUNG)-RELATED"/>
    <property type="match status" value="1"/>
</dbReference>
<keyword evidence="9" id="KW-0812">Transmembrane</keyword>
<keyword evidence="9" id="KW-0472">Membrane</keyword>
<dbReference type="InterPro" id="IPR017972">
    <property type="entry name" value="Cyt_P450_CS"/>
</dbReference>
<evidence type="ECO:0000256" key="2">
    <source>
        <dbReference type="ARBA" id="ARBA00010617"/>
    </source>
</evidence>
<name>A0A0C3CX40_OIDMZ</name>
<evidence type="ECO:0000256" key="5">
    <source>
        <dbReference type="ARBA" id="ARBA00023004"/>
    </source>
</evidence>
<keyword evidence="7 8" id="KW-0349">Heme</keyword>
<protein>
    <recommendedName>
        <fullName evidence="12">Cytochrome P450</fullName>
    </recommendedName>
</protein>
<dbReference type="PROSITE" id="PS00086">
    <property type="entry name" value="CYTOCHROME_P450"/>
    <property type="match status" value="1"/>
</dbReference>